<gene>
    <name evidence="4" type="ORF">FF124_12540</name>
</gene>
<dbReference type="GO" id="GO:0005886">
    <property type="term" value="C:plasma membrane"/>
    <property type="evidence" value="ECO:0007669"/>
    <property type="project" value="InterPro"/>
</dbReference>
<dbReference type="PANTHER" id="PTHR43208:SF1">
    <property type="entry name" value="ABC TRANSPORTER SUBSTRATE-BINDING PROTEIN"/>
    <property type="match status" value="1"/>
</dbReference>
<reference evidence="4 5" key="1">
    <citation type="submission" date="2019-06" db="EMBL/GenBank/DDBJ databases">
        <title>Martelella lutilitoris sp. nov., isolated from a tidal mudflat.</title>
        <authorList>
            <person name="Kim Y.-J."/>
        </authorList>
    </citation>
    <scope>NUCLEOTIDE SEQUENCE [LARGE SCALE GENOMIC DNA]</scope>
    <source>
        <strain evidence="4 5">GH2-6</strain>
    </source>
</reference>
<dbReference type="InterPro" id="IPR052910">
    <property type="entry name" value="ABC-Purine-Binding"/>
</dbReference>
<evidence type="ECO:0000256" key="1">
    <source>
        <dbReference type="ARBA" id="ARBA00022729"/>
    </source>
</evidence>
<dbReference type="SUPFAM" id="SSF53822">
    <property type="entry name" value="Periplasmic binding protein-like I"/>
    <property type="match status" value="1"/>
</dbReference>
<feature type="chain" id="PRO_5022886310" evidence="2">
    <location>
        <begin position="31"/>
        <end position="328"/>
    </location>
</feature>
<dbReference type="PANTHER" id="PTHR43208">
    <property type="entry name" value="ABC TRANSPORTER SUBSTRATE-BINDING PROTEIN"/>
    <property type="match status" value="1"/>
</dbReference>
<dbReference type="Gene3D" id="3.40.50.2300">
    <property type="match status" value="2"/>
</dbReference>
<comment type="caution">
    <text evidence="4">The sequence shown here is derived from an EMBL/GenBank/DDBJ whole genome shotgun (WGS) entry which is preliminary data.</text>
</comment>
<keyword evidence="5" id="KW-1185">Reference proteome</keyword>
<dbReference type="EMBL" id="VCLB01000006">
    <property type="protein sequence ID" value="TNB47671.1"/>
    <property type="molecule type" value="Genomic_DNA"/>
</dbReference>
<dbReference type="InterPro" id="IPR006311">
    <property type="entry name" value="TAT_signal"/>
</dbReference>
<dbReference type="Proteomes" id="UP000307874">
    <property type="component" value="Unassembled WGS sequence"/>
</dbReference>
<proteinExistence type="predicted"/>
<name>A0A5C4JR48_9HYPH</name>
<protein>
    <submittedName>
        <fullName evidence="4">BMP family ABC transporter substrate-binding protein</fullName>
    </submittedName>
</protein>
<sequence>MKNDFVLSRRALLASTLVFGVVAMAPALSAAEPLKVAAIHASPVENAWNSVIHQALLEAAEEGAIEYVFSESVSGTDYPRAMREYAEQGVDLIIGESYAVESEAREVAADYPDTPFVMGSSGGPSGDNFGVFGTWNHDGAYLAGMLAGTLTETNVVGSVGAMPIPEVNMLINAFAEGVKETNPDAEHHVTFIGTFFDPPKAREAGLAQIDQGADILFGERIGTADAAKERGILAVGSLIDYTPRYPDTVFANALWGFRPIVDAAIADVEAGNPVGQNYTAFGMLKDGGSDIAFVEGVASPEAVDAMLAKRQEIIDGTFEVPRNMDEPK</sequence>
<dbReference type="InterPro" id="IPR003760">
    <property type="entry name" value="PnrA-like"/>
</dbReference>
<keyword evidence="1 2" id="KW-0732">Signal</keyword>
<evidence type="ECO:0000259" key="3">
    <source>
        <dbReference type="Pfam" id="PF02608"/>
    </source>
</evidence>
<dbReference type="AlphaFoldDB" id="A0A5C4JR48"/>
<dbReference type="InterPro" id="IPR028082">
    <property type="entry name" value="Peripla_BP_I"/>
</dbReference>
<evidence type="ECO:0000313" key="4">
    <source>
        <dbReference type="EMBL" id="TNB47671.1"/>
    </source>
</evidence>
<organism evidence="4 5">
    <name type="scientific">Martelella lutilitoris</name>
    <dbReference type="NCBI Taxonomy" id="2583532"/>
    <lineage>
        <taxon>Bacteria</taxon>
        <taxon>Pseudomonadati</taxon>
        <taxon>Pseudomonadota</taxon>
        <taxon>Alphaproteobacteria</taxon>
        <taxon>Hyphomicrobiales</taxon>
        <taxon>Aurantimonadaceae</taxon>
        <taxon>Martelella</taxon>
    </lineage>
</organism>
<dbReference type="OrthoDB" id="149576at2"/>
<dbReference type="RefSeq" id="WP_138748831.1">
    <property type="nucleotide sequence ID" value="NZ_VCLB01000006.1"/>
</dbReference>
<evidence type="ECO:0000256" key="2">
    <source>
        <dbReference type="SAM" id="SignalP"/>
    </source>
</evidence>
<dbReference type="Pfam" id="PF02608">
    <property type="entry name" value="Bmp"/>
    <property type="match status" value="1"/>
</dbReference>
<feature type="domain" description="ABC transporter substrate-binding protein PnrA-like" evidence="3">
    <location>
        <begin position="46"/>
        <end position="323"/>
    </location>
</feature>
<feature type="signal peptide" evidence="2">
    <location>
        <begin position="1"/>
        <end position="30"/>
    </location>
</feature>
<evidence type="ECO:0000313" key="5">
    <source>
        <dbReference type="Proteomes" id="UP000307874"/>
    </source>
</evidence>
<accession>A0A5C4JR48</accession>
<dbReference type="CDD" id="cd06304">
    <property type="entry name" value="PBP1_BmpA_Med_PnrA-like"/>
    <property type="match status" value="1"/>
</dbReference>
<dbReference type="PROSITE" id="PS51318">
    <property type="entry name" value="TAT"/>
    <property type="match status" value="1"/>
</dbReference>